<dbReference type="EMBL" id="LN890280">
    <property type="protein sequence ID" value="CUR51795.1"/>
    <property type="molecule type" value="Genomic_DNA"/>
</dbReference>
<gene>
    <name evidence="1" type="ORF">NDEV_1030</name>
</gene>
<accession>A0A128A371</accession>
<evidence type="ECO:0000313" key="2">
    <source>
        <dbReference type="Proteomes" id="UP000196239"/>
    </source>
</evidence>
<sequence>MLNNPIMKKGDKTKKYNLYLKAAKTSLNNANLLHDEASLLIDVDHFARGFALCVLSLEESSKAFLFRYISLNPHDEDKTLRLIRDHEKKLYQSEAILSFSFKMAQFLFELTEIMLKGTKDKQQLDNFTNRFDKDAFELFRDGIENTLKQLHRKKLDSLYVDIRDGKIIDPNQLLTNKQVKQVLDLAKVHSEIITNVVMAKDELLTNMWKILSLSPFEDYNRNFKDMEEFLKFMTEIQNKIENPS</sequence>
<evidence type="ECO:0000313" key="1">
    <source>
        <dbReference type="EMBL" id="CUR51795.1"/>
    </source>
</evidence>
<dbReference type="InterPro" id="IPR030987">
    <property type="entry name" value="AbiV"/>
</dbReference>
<reference evidence="2" key="1">
    <citation type="submission" date="2015-10" db="EMBL/GenBank/DDBJ databases">
        <authorList>
            <person name="Lehtovirta-Morley L.E."/>
            <person name="Vieille C."/>
        </authorList>
    </citation>
    <scope>NUCLEOTIDE SEQUENCE [LARGE SCALE GENOMIC DNA]</scope>
</reference>
<organism evidence="1 2">
    <name type="scientific">Nitrosotalea devaniterrae</name>
    <dbReference type="NCBI Taxonomy" id="1078905"/>
    <lineage>
        <taxon>Archaea</taxon>
        <taxon>Nitrososphaerota</taxon>
        <taxon>Nitrososphaeria</taxon>
        <taxon>Nitrosotaleales</taxon>
        <taxon>Nitrosotaleaceae</taxon>
        <taxon>Nitrosotalea</taxon>
    </lineage>
</organism>
<evidence type="ECO:0008006" key="3">
    <source>
        <dbReference type="Google" id="ProtNLM"/>
    </source>
</evidence>
<proteinExistence type="predicted"/>
<dbReference type="AlphaFoldDB" id="A0A128A371"/>
<protein>
    <recommendedName>
        <fullName evidence="3">AbiV family abortive infection protein</fullName>
    </recommendedName>
</protein>
<keyword evidence="2" id="KW-1185">Reference proteome</keyword>
<dbReference type="NCBIfam" id="TIGR04498">
    <property type="entry name" value="AbiV_defense"/>
    <property type="match status" value="1"/>
</dbReference>
<dbReference type="KEGG" id="ndv:NDEV_1030"/>
<name>A0A128A371_9ARCH</name>
<dbReference type="Pfam" id="PF18728">
    <property type="entry name" value="HEPN_AbiV"/>
    <property type="match status" value="1"/>
</dbReference>
<dbReference type="Proteomes" id="UP000196239">
    <property type="component" value="Chromosome 1"/>
</dbReference>